<sequence>MRSMRFGFELERAIYHDADIFHSGGGGNKTHVNAGKTIQVELPNGKEVSLTGTQNGFLLDSVHYKVGYPLAMLNHGMFAKAVASLGPITL</sequence>
<dbReference type="EMBL" id="MFJJ01000040">
    <property type="protein sequence ID" value="OGG13655.1"/>
    <property type="molecule type" value="Genomic_DNA"/>
</dbReference>
<name>A0A1F5ZMU5_9BACT</name>
<proteinExistence type="predicted"/>
<evidence type="ECO:0000313" key="2">
    <source>
        <dbReference type="Proteomes" id="UP000177416"/>
    </source>
</evidence>
<evidence type="ECO:0000313" key="1">
    <source>
        <dbReference type="EMBL" id="OGG13655.1"/>
    </source>
</evidence>
<protein>
    <submittedName>
        <fullName evidence="1">Uncharacterized protein</fullName>
    </submittedName>
</protein>
<accession>A0A1F5ZMU5</accession>
<comment type="caution">
    <text evidence="1">The sequence shown here is derived from an EMBL/GenBank/DDBJ whole genome shotgun (WGS) entry which is preliminary data.</text>
</comment>
<reference evidence="1 2" key="1">
    <citation type="journal article" date="2016" name="Nat. Commun.">
        <title>Thousands of microbial genomes shed light on interconnected biogeochemical processes in an aquifer system.</title>
        <authorList>
            <person name="Anantharaman K."/>
            <person name="Brown C.T."/>
            <person name="Hug L.A."/>
            <person name="Sharon I."/>
            <person name="Castelle C.J."/>
            <person name="Probst A.J."/>
            <person name="Thomas B.C."/>
            <person name="Singh A."/>
            <person name="Wilkins M.J."/>
            <person name="Karaoz U."/>
            <person name="Brodie E.L."/>
            <person name="Williams K.H."/>
            <person name="Hubbard S.S."/>
            <person name="Banfield J.F."/>
        </authorList>
    </citation>
    <scope>NUCLEOTIDE SEQUENCE [LARGE SCALE GENOMIC DNA]</scope>
</reference>
<dbReference type="AlphaFoldDB" id="A0A1F5ZMU5"/>
<gene>
    <name evidence="1" type="ORF">A2875_03545</name>
</gene>
<dbReference type="Proteomes" id="UP000177416">
    <property type="component" value="Unassembled WGS sequence"/>
</dbReference>
<organism evidence="1 2">
    <name type="scientific">Candidatus Gottesmanbacteria bacterium RIFCSPHIGHO2_01_FULL_46_14</name>
    <dbReference type="NCBI Taxonomy" id="1798380"/>
    <lineage>
        <taxon>Bacteria</taxon>
        <taxon>Candidatus Gottesmaniibacteriota</taxon>
    </lineage>
</organism>